<dbReference type="RefSeq" id="WP_035851376.1">
    <property type="nucleotide sequence ID" value="NZ_KK073874.1"/>
</dbReference>
<name>A0A010Z3B6_9ACTN</name>
<gene>
    <name evidence="1" type="ORF">CryarDRAFT_3025</name>
</gene>
<reference evidence="1 2" key="1">
    <citation type="submission" date="2013-07" db="EMBL/GenBank/DDBJ databases">
        <authorList>
            <consortium name="DOE Joint Genome Institute"/>
            <person name="Eisen J."/>
            <person name="Huntemann M."/>
            <person name="Han J."/>
            <person name="Chen A."/>
            <person name="Kyrpides N."/>
            <person name="Mavromatis K."/>
            <person name="Markowitz V."/>
            <person name="Palaniappan K."/>
            <person name="Ivanova N."/>
            <person name="Schaumberg A."/>
            <person name="Pati A."/>
            <person name="Liolios K."/>
            <person name="Nordberg H.P."/>
            <person name="Cantor M.N."/>
            <person name="Hua S.X."/>
            <person name="Woyke T."/>
        </authorList>
    </citation>
    <scope>NUCLEOTIDE SEQUENCE [LARGE SCALE GENOMIC DNA]</scope>
    <source>
        <strain evidence="1 2">DSM 44712</strain>
    </source>
</reference>
<evidence type="ECO:0000313" key="2">
    <source>
        <dbReference type="Proteomes" id="UP000021053"/>
    </source>
</evidence>
<dbReference type="HOGENOM" id="CLU_2034174_0_0_11"/>
<proteinExistence type="predicted"/>
<dbReference type="Proteomes" id="UP000021053">
    <property type="component" value="Unassembled WGS sequence"/>
</dbReference>
<dbReference type="AlphaFoldDB" id="A0A010Z3B6"/>
<sequence>MQASRPAIAGTNPIRSVAHAVTEPATIITTIRVSSVGSAPLRIRFGVAAVGGIGRNCASRPLAVPDPSATIADRTSTATSAVLSRAWPEPTVSRPTTPSTIGSRQIRVVSTGTHRICRVTR</sequence>
<accession>A0A010Z3B6</accession>
<comment type="caution">
    <text evidence="1">The sequence shown here is derived from an EMBL/GenBank/DDBJ whole genome shotgun (WGS) entry which is preliminary data.</text>
</comment>
<evidence type="ECO:0000313" key="1">
    <source>
        <dbReference type="EMBL" id="EXG81903.1"/>
    </source>
</evidence>
<organism evidence="1 2">
    <name type="scientific">Cryptosporangium arvum DSM 44712</name>
    <dbReference type="NCBI Taxonomy" id="927661"/>
    <lineage>
        <taxon>Bacteria</taxon>
        <taxon>Bacillati</taxon>
        <taxon>Actinomycetota</taxon>
        <taxon>Actinomycetes</taxon>
        <taxon>Cryptosporangiales</taxon>
        <taxon>Cryptosporangiaceae</taxon>
        <taxon>Cryptosporangium</taxon>
    </lineage>
</organism>
<protein>
    <submittedName>
        <fullName evidence="1">Uncharacterized protein</fullName>
    </submittedName>
</protein>
<dbReference type="EMBL" id="JFBT01000001">
    <property type="protein sequence ID" value="EXG81903.1"/>
    <property type="molecule type" value="Genomic_DNA"/>
</dbReference>
<keyword evidence="2" id="KW-1185">Reference proteome</keyword>